<reference evidence="2 3" key="1">
    <citation type="submission" date="2019-09" db="EMBL/GenBank/DDBJ databases">
        <title>Phylogeny of genus Pseudoclavibacter and closely related genus.</title>
        <authorList>
            <person name="Li Y."/>
        </authorList>
    </citation>
    <scope>NUCLEOTIDE SEQUENCE [LARGE SCALE GENOMIC DNA]</scope>
    <source>
        <strain evidence="2 3">THG-MD12</strain>
    </source>
</reference>
<name>A0A7J5B7U4_9MICO</name>
<accession>A0A7J5B7U4</accession>
<evidence type="ECO:0000256" key="1">
    <source>
        <dbReference type="SAM" id="Phobius"/>
    </source>
</evidence>
<dbReference type="Proteomes" id="UP000490386">
    <property type="component" value="Unassembled WGS sequence"/>
</dbReference>
<comment type="caution">
    <text evidence="2">The sequence shown here is derived from an EMBL/GenBank/DDBJ whole genome shotgun (WGS) entry which is preliminary data.</text>
</comment>
<keyword evidence="1" id="KW-0472">Membrane</keyword>
<dbReference type="OrthoDB" id="4808490at2"/>
<organism evidence="2 3">
    <name type="scientific">Pseudoclavibacter terrae</name>
    <dbReference type="NCBI Taxonomy" id="1530195"/>
    <lineage>
        <taxon>Bacteria</taxon>
        <taxon>Bacillati</taxon>
        <taxon>Actinomycetota</taxon>
        <taxon>Actinomycetes</taxon>
        <taxon>Micrococcales</taxon>
        <taxon>Microbacteriaceae</taxon>
        <taxon>Pseudoclavibacter</taxon>
    </lineage>
</organism>
<gene>
    <name evidence="2" type="ORF">F8O03_05170</name>
</gene>
<dbReference type="RefSeq" id="WP_151422882.1">
    <property type="nucleotide sequence ID" value="NZ_WBJX01000001.1"/>
</dbReference>
<evidence type="ECO:0000313" key="2">
    <source>
        <dbReference type="EMBL" id="KAB1639711.1"/>
    </source>
</evidence>
<evidence type="ECO:0000313" key="3">
    <source>
        <dbReference type="Proteomes" id="UP000490386"/>
    </source>
</evidence>
<proteinExistence type="predicted"/>
<keyword evidence="1" id="KW-1133">Transmembrane helix</keyword>
<feature type="transmembrane region" description="Helical" evidence="1">
    <location>
        <begin position="21"/>
        <end position="41"/>
    </location>
</feature>
<protein>
    <submittedName>
        <fullName evidence="2">Uncharacterized protein</fullName>
    </submittedName>
</protein>
<dbReference type="AlphaFoldDB" id="A0A7J5B7U4"/>
<sequence>MSKHPTRIPDGLQRMRDERGSVLPLILVFLMIGLTTVYVLAAATSLSIERKRLLTIADAVALSASESFSAADVALSGDELTPVLDPEAVSERAVMTLEDLAGGAPDGLTLDSATTPDGVTAHVVITGHWTPPLAHALLPSGLDITVSSDARVVLS</sequence>
<dbReference type="EMBL" id="WBJX01000001">
    <property type="protein sequence ID" value="KAB1639711.1"/>
    <property type="molecule type" value="Genomic_DNA"/>
</dbReference>
<keyword evidence="1" id="KW-0812">Transmembrane</keyword>
<keyword evidence="3" id="KW-1185">Reference proteome</keyword>